<gene>
    <name evidence="2" type="ORF">MAR_021683</name>
</gene>
<proteinExistence type="predicted"/>
<dbReference type="EMBL" id="CP111016">
    <property type="protein sequence ID" value="WAR06314.1"/>
    <property type="molecule type" value="Genomic_DNA"/>
</dbReference>
<feature type="transmembrane region" description="Helical" evidence="1">
    <location>
        <begin position="247"/>
        <end position="267"/>
    </location>
</feature>
<evidence type="ECO:0000313" key="3">
    <source>
        <dbReference type="Proteomes" id="UP001164746"/>
    </source>
</evidence>
<evidence type="ECO:0008006" key="4">
    <source>
        <dbReference type="Google" id="ProtNLM"/>
    </source>
</evidence>
<dbReference type="Proteomes" id="UP001164746">
    <property type="component" value="Chromosome 5"/>
</dbReference>
<keyword evidence="1" id="KW-0472">Membrane</keyword>
<keyword evidence="1" id="KW-1133">Transmembrane helix</keyword>
<keyword evidence="1" id="KW-0812">Transmembrane</keyword>
<evidence type="ECO:0000256" key="1">
    <source>
        <dbReference type="SAM" id="Phobius"/>
    </source>
</evidence>
<sequence>MYFKACSTTVQLLGDDIQYFSADEPLLVECELTGVTSSIEFRFNSIRVVDCDPVFGCTRDDTDFNVTKRVSNNITHYILHTVNNFDETLCGVVKCTDTSNSNSDTVNVSYKGFNNNTYDVDEQDESLMISTMCLFPAKPEYMNISYYYYEKDSSLRLPLATDTSFIEPVNITTPCTNVTCNSDKAGSFSYSLKFDNRTGQFIHAYVEVHIVHSLFKNKPLIWRTSKTYPVKVDSGGKSGGLSDGAKAGIGVASAVGAALIITGAAVVGRKMLNRTKGVQRRIKQSRLAEAATFEKSENTNNDDQRYDMPGGNIRDITTRDNDQGQETDAIARNDVEFGRLDAIDMTAFLDHAKRTATVTAKSTVLCVELDYDIIKHLKKPFDTIFNTPIKLQTKNRPHRGINVNHL</sequence>
<name>A0ABY7EAW8_MYAAR</name>
<accession>A0ABY7EAW8</accession>
<evidence type="ECO:0000313" key="2">
    <source>
        <dbReference type="EMBL" id="WAR06314.1"/>
    </source>
</evidence>
<keyword evidence="3" id="KW-1185">Reference proteome</keyword>
<organism evidence="2 3">
    <name type="scientific">Mya arenaria</name>
    <name type="common">Soft-shell clam</name>
    <dbReference type="NCBI Taxonomy" id="6604"/>
    <lineage>
        <taxon>Eukaryota</taxon>
        <taxon>Metazoa</taxon>
        <taxon>Spiralia</taxon>
        <taxon>Lophotrochozoa</taxon>
        <taxon>Mollusca</taxon>
        <taxon>Bivalvia</taxon>
        <taxon>Autobranchia</taxon>
        <taxon>Heteroconchia</taxon>
        <taxon>Euheterodonta</taxon>
        <taxon>Imparidentia</taxon>
        <taxon>Neoheterodontei</taxon>
        <taxon>Myida</taxon>
        <taxon>Myoidea</taxon>
        <taxon>Myidae</taxon>
        <taxon>Mya</taxon>
    </lineage>
</organism>
<reference evidence="2" key="1">
    <citation type="submission" date="2022-11" db="EMBL/GenBank/DDBJ databases">
        <title>Centuries of genome instability and evolution in soft-shell clam transmissible cancer (bioRxiv).</title>
        <authorList>
            <person name="Hart S.F.M."/>
            <person name="Yonemitsu M.A."/>
            <person name="Giersch R.M."/>
            <person name="Beal B.F."/>
            <person name="Arriagada G."/>
            <person name="Davis B.W."/>
            <person name="Ostrander E.A."/>
            <person name="Goff S.P."/>
            <person name="Metzger M.J."/>
        </authorList>
    </citation>
    <scope>NUCLEOTIDE SEQUENCE</scope>
    <source>
        <strain evidence="2">MELC-2E11</strain>
        <tissue evidence="2">Siphon/mantle</tissue>
    </source>
</reference>
<protein>
    <recommendedName>
        <fullName evidence="4">CUB domain-containing protein</fullName>
    </recommendedName>
</protein>